<dbReference type="InterPro" id="IPR011466">
    <property type="entry name" value="DUF1572"/>
</dbReference>
<dbReference type="InterPro" id="IPR034660">
    <property type="entry name" value="DinB/YfiT-like"/>
</dbReference>
<comment type="caution">
    <text evidence="1">The sequence shown here is derived from an EMBL/GenBank/DDBJ whole genome shotgun (WGS) entry which is preliminary data.</text>
</comment>
<protein>
    <submittedName>
        <fullName evidence="1">DUF1572 family protein</fullName>
    </submittedName>
</protein>
<dbReference type="Gene3D" id="1.20.120.450">
    <property type="entry name" value="dinb family like domain"/>
    <property type="match status" value="1"/>
</dbReference>
<name>A0AAW9SA47_9BACT</name>
<reference evidence="1 2" key="1">
    <citation type="submission" date="2024-04" db="EMBL/GenBank/DDBJ databases">
        <title>Novel genus in family Flammeovirgaceae.</title>
        <authorList>
            <person name="Nguyen T.H."/>
            <person name="Vuong T.Q."/>
            <person name="Le H."/>
            <person name="Kim S.-G."/>
        </authorList>
    </citation>
    <scope>NUCLEOTIDE SEQUENCE [LARGE SCALE GENOMIC DNA]</scope>
    <source>
        <strain evidence="1 2">JCM 23209</strain>
    </source>
</reference>
<gene>
    <name evidence="1" type="ORF">AAG747_15575</name>
</gene>
<evidence type="ECO:0000313" key="1">
    <source>
        <dbReference type="EMBL" id="MEN7549343.1"/>
    </source>
</evidence>
<dbReference type="RefSeq" id="WP_346822119.1">
    <property type="nucleotide sequence ID" value="NZ_JBDKWZ010000008.1"/>
</dbReference>
<keyword evidence="2" id="KW-1185">Reference proteome</keyword>
<dbReference type="AlphaFoldDB" id="A0AAW9SA47"/>
<proteinExistence type="predicted"/>
<evidence type="ECO:0000313" key="2">
    <source>
        <dbReference type="Proteomes" id="UP001403385"/>
    </source>
</evidence>
<sequence length="183" mass="21640">MKQTANYLESIRQLFRYYKSLADKAIQQIHDEDIHWQPEGLPNSIAIVVKHMSGNMLSRWTDFLTSDGEKSWRNRDAEFEADFNNKSAMSDYWEKGWKCLFDAIDPLSDEDLQKIVYIRNEGHTVLEAINRQLSHYSYHTGQIVFLAKMICKENWLSLSIPKGDSQSFNREKFSREKQRKHFV</sequence>
<dbReference type="Pfam" id="PF07609">
    <property type="entry name" value="DUF1572"/>
    <property type="match status" value="1"/>
</dbReference>
<dbReference type="Proteomes" id="UP001403385">
    <property type="component" value="Unassembled WGS sequence"/>
</dbReference>
<accession>A0AAW9SA47</accession>
<organism evidence="1 2">
    <name type="scientific">Rapidithrix thailandica</name>
    <dbReference type="NCBI Taxonomy" id="413964"/>
    <lineage>
        <taxon>Bacteria</taxon>
        <taxon>Pseudomonadati</taxon>
        <taxon>Bacteroidota</taxon>
        <taxon>Cytophagia</taxon>
        <taxon>Cytophagales</taxon>
        <taxon>Flammeovirgaceae</taxon>
        <taxon>Rapidithrix</taxon>
    </lineage>
</organism>
<dbReference type="EMBL" id="JBDKWZ010000008">
    <property type="protein sequence ID" value="MEN7549343.1"/>
    <property type="molecule type" value="Genomic_DNA"/>
</dbReference>
<dbReference type="SUPFAM" id="SSF109854">
    <property type="entry name" value="DinB/YfiT-like putative metalloenzymes"/>
    <property type="match status" value="1"/>
</dbReference>